<protein>
    <submittedName>
        <fullName evidence="9">Uncharacterized protein</fullName>
    </submittedName>
</protein>
<proteinExistence type="predicted"/>
<gene>
    <name evidence="9" type="ORF">AGOR_G00092360</name>
</gene>
<dbReference type="EMBL" id="JAERUA010000008">
    <property type="protein sequence ID" value="KAI1896200.1"/>
    <property type="molecule type" value="Genomic_DNA"/>
</dbReference>
<evidence type="ECO:0000313" key="9">
    <source>
        <dbReference type="EMBL" id="KAI1896200.1"/>
    </source>
</evidence>
<evidence type="ECO:0000256" key="1">
    <source>
        <dbReference type="ARBA" id="ARBA00004479"/>
    </source>
</evidence>
<name>A0A8T3DJH8_9TELE</name>
<accession>A0A8T3DJH8</accession>
<comment type="caution">
    <text evidence="9">The sequence shown here is derived from an EMBL/GenBank/DDBJ whole genome shotgun (WGS) entry which is preliminary data.</text>
</comment>
<evidence type="ECO:0000256" key="7">
    <source>
        <dbReference type="ARBA" id="ARBA00023180"/>
    </source>
</evidence>
<dbReference type="SUPFAM" id="SSF49265">
    <property type="entry name" value="Fibronectin type III"/>
    <property type="match status" value="1"/>
</dbReference>
<keyword evidence="4 8" id="KW-1133">Transmembrane helix</keyword>
<comment type="subcellular location">
    <subcellularLocation>
        <location evidence="1">Membrane</location>
        <topology evidence="1">Single-pass type I membrane protein</topology>
    </subcellularLocation>
</comment>
<evidence type="ECO:0000256" key="8">
    <source>
        <dbReference type="SAM" id="Phobius"/>
    </source>
</evidence>
<keyword evidence="2 8" id="KW-0812">Transmembrane</keyword>
<evidence type="ECO:0000313" key="10">
    <source>
        <dbReference type="Proteomes" id="UP000829720"/>
    </source>
</evidence>
<evidence type="ECO:0000256" key="2">
    <source>
        <dbReference type="ARBA" id="ARBA00022692"/>
    </source>
</evidence>
<dbReference type="CDD" id="cd00063">
    <property type="entry name" value="FN3"/>
    <property type="match status" value="1"/>
</dbReference>
<keyword evidence="10" id="KW-1185">Reference proteome</keyword>
<evidence type="ECO:0000256" key="5">
    <source>
        <dbReference type="ARBA" id="ARBA00023136"/>
    </source>
</evidence>
<dbReference type="Proteomes" id="UP000829720">
    <property type="component" value="Unassembled WGS sequence"/>
</dbReference>
<dbReference type="PANTHER" id="PTHR23037">
    <property type="entry name" value="CYTOKINE RECEPTOR"/>
    <property type="match status" value="1"/>
</dbReference>
<reference evidence="9" key="1">
    <citation type="submission" date="2021-01" db="EMBL/GenBank/DDBJ databases">
        <authorList>
            <person name="Zahm M."/>
            <person name="Roques C."/>
            <person name="Cabau C."/>
            <person name="Klopp C."/>
            <person name="Donnadieu C."/>
            <person name="Jouanno E."/>
            <person name="Lampietro C."/>
            <person name="Louis A."/>
            <person name="Herpin A."/>
            <person name="Echchiki A."/>
            <person name="Berthelot C."/>
            <person name="Parey E."/>
            <person name="Roest-Crollius H."/>
            <person name="Braasch I."/>
            <person name="Postlethwait J."/>
            <person name="Bobe J."/>
            <person name="Montfort J."/>
            <person name="Bouchez O."/>
            <person name="Begum T."/>
            <person name="Mejri S."/>
            <person name="Adams A."/>
            <person name="Chen W.-J."/>
            <person name="Guiguen Y."/>
        </authorList>
    </citation>
    <scope>NUCLEOTIDE SEQUENCE</scope>
    <source>
        <tissue evidence="9">Blood</tissue>
    </source>
</reference>
<dbReference type="PANTHER" id="PTHR23037:SF7">
    <property type="entry name" value="INTERLEUKIN-21 RECEPTOR"/>
    <property type="match status" value="1"/>
</dbReference>
<organism evidence="9 10">
    <name type="scientific">Albula goreensis</name>
    <dbReference type="NCBI Taxonomy" id="1534307"/>
    <lineage>
        <taxon>Eukaryota</taxon>
        <taxon>Metazoa</taxon>
        <taxon>Chordata</taxon>
        <taxon>Craniata</taxon>
        <taxon>Vertebrata</taxon>
        <taxon>Euteleostomi</taxon>
        <taxon>Actinopterygii</taxon>
        <taxon>Neopterygii</taxon>
        <taxon>Teleostei</taxon>
        <taxon>Albuliformes</taxon>
        <taxon>Albulidae</taxon>
        <taxon>Albula</taxon>
    </lineage>
</organism>
<dbReference type="GO" id="GO:0009897">
    <property type="term" value="C:external side of plasma membrane"/>
    <property type="evidence" value="ECO:0007669"/>
    <property type="project" value="TreeGrafter"/>
</dbReference>
<keyword evidence="5 8" id="KW-0472">Membrane</keyword>
<keyword evidence="7" id="KW-0325">Glycoprotein</keyword>
<feature type="transmembrane region" description="Helical" evidence="8">
    <location>
        <begin position="270"/>
        <end position="290"/>
    </location>
</feature>
<dbReference type="OrthoDB" id="8897483at2759"/>
<keyword evidence="3" id="KW-0732">Signal</keyword>
<dbReference type="InterPro" id="IPR013783">
    <property type="entry name" value="Ig-like_fold"/>
</dbReference>
<dbReference type="InterPro" id="IPR003961">
    <property type="entry name" value="FN3_dom"/>
</dbReference>
<evidence type="ECO:0000256" key="3">
    <source>
        <dbReference type="ARBA" id="ARBA00022729"/>
    </source>
</evidence>
<keyword evidence="6" id="KW-0675">Receptor</keyword>
<dbReference type="InterPro" id="IPR036116">
    <property type="entry name" value="FN3_sf"/>
</dbReference>
<evidence type="ECO:0000256" key="6">
    <source>
        <dbReference type="ARBA" id="ARBA00023170"/>
    </source>
</evidence>
<dbReference type="PROSITE" id="PS01355">
    <property type="entry name" value="HEMATOPO_REC_S_F1"/>
    <property type="match status" value="1"/>
</dbReference>
<sequence>MNHCEDCFRAELKITNALAQMERYRRCLHMKILLFFLLGLLCGAEDKEHKLTCLNDYNFTISCVLDVPELPILAGNNSYWLEFQLTDKETFECPLVKVMDHFCCTVNLTDRLMDFYIFVVTLCSITNGDKNCKEIIISNKDNKYHPQHHIRPVSPKDLKVYWISGQYLFMWDSGYERRIPPTFMEQLKYNLQYFKHGHPDSILAIHSTNKSQYIAANNFESDTEYIAKVRSSPGQVRYKGQWSEWSTTIQWRTNVSQDAGSSGKANTFPFIGSFSFLACVIAGLLAFLCFRPNARCRIKANSDIPTPAPYFHPLYSNYNGDFQSWLVSQGNLGQPVLIEETLKIETLIESPPIDDKDGFVPPPLHQTQLQHTYANHRTMAERGSSTLKSSFKMFSALSLDQTGTSGDDSGCEDLIHSPTNSWPPSVTAFLEPESMCFSEDYCTLSDTHNDLILITGVELGRVQASTHTEVISEGSDEIVG</sequence>
<evidence type="ECO:0000256" key="4">
    <source>
        <dbReference type="ARBA" id="ARBA00022989"/>
    </source>
</evidence>
<dbReference type="AlphaFoldDB" id="A0A8T3DJH8"/>
<dbReference type="InterPro" id="IPR003531">
    <property type="entry name" value="Hempt_rcpt_S_F1_CS"/>
</dbReference>
<dbReference type="GO" id="GO:0004896">
    <property type="term" value="F:cytokine receptor activity"/>
    <property type="evidence" value="ECO:0007669"/>
    <property type="project" value="InterPro"/>
</dbReference>
<dbReference type="Gene3D" id="2.60.40.10">
    <property type="entry name" value="Immunoglobulins"/>
    <property type="match status" value="1"/>
</dbReference>